<evidence type="ECO:0000256" key="3">
    <source>
        <dbReference type="ARBA" id="ARBA00020071"/>
    </source>
</evidence>
<evidence type="ECO:0000256" key="2">
    <source>
        <dbReference type="ARBA" id="ARBA00010973"/>
    </source>
</evidence>
<dbReference type="EMBL" id="JACFXV010000035">
    <property type="protein sequence ID" value="MBA5776126.1"/>
    <property type="molecule type" value="Genomic_DNA"/>
</dbReference>
<dbReference type="GO" id="GO:0005975">
    <property type="term" value="P:carbohydrate metabolic process"/>
    <property type="evidence" value="ECO:0007669"/>
    <property type="project" value="InterPro"/>
</dbReference>
<proteinExistence type="inferred from homology"/>
<name>A0A839AAB3_9HYPH</name>
<dbReference type="PANTHER" id="PTHR34216:SF7">
    <property type="entry name" value="POLY-BETA-1,6-N-ACETYL-D-GLUCOSAMINE N-DEACETYLASE"/>
    <property type="match status" value="1"/>
</dbReference>
<dbReference type="Proteomes" id="UP000541109">
    <property type="component" value="Unassembled WGS sequence"/>
</dbReference>
<evidence type="ECO:0000313" key="8">
    <source>
        <dbReference type="Proteomes" id="UP000541109"/>
    </source>
</evidence>
<keyword evidence="4" id="KW-0732">Signal</keyword>
<dbReference type="InterPro" id="IPR011330">
    <property type="entry name" value="Glyco_hydro/deAcase_b/a-brl"/>
</dbReference>
<dbReference type="GO" id="GO:0016810">
    <property type="term" value="F:hydrolase activity, acting on carbon-nitrogen (but not peptide) bonds"/>
    <property type="evidence" value="ECO:0007669"/>
    <property type="project" value="InterPro"/>
</dbReference>
<evidence type="ECO:0000259" key="6">
    <source>
        <dbReference type="PROSITE" id="PS51677"/>
    </source>
</evidence>
<evidence type="ECO:0000256" key="4">
    <source>
        <dbReference type="ARBA" id="ARBA00022729"/>
    </source>
</evidence>
<accession>A0A839AAB3</accession>
<reference evidence="7 8" key="1">
    <citation type="submission" date="2020-07" db="EMBL/GenBank/DDBJ databases">
        <title>Stappia sp., F7233, whole genome shotgun sequencing project.</title>
        <authorList>
            <person name="Jiang S."/>
            <person name="Liu Z.W."/>
            <person name="Du Z.J."/>
        </authorList>
    </citation>
    <scope>NUCLEOTIDE SEQUENCE [LARGE SCALE GENOMIC DNA]</scope>
    <source>
        <strain evidence="7 8">F7233</strain>
    </source>
</reference>
<dbReference type="RefSeq" id="WP_182162237.1">
    <property type="nucleotide sequence ID" value="NZ_JACFXV010000035.1"/>
</dbReference>
<dbReference type="Pfam" id="PF01522">
    <property type="entry name" value="Polysacc_deac_1"/>
    <property type="match status" value="2"/>
</dbReference>
<dbReference type="SUPFAM" id="SSF88713">
    <property type="entry name" value="Glycoside hydrolase/deacetylase"/>
    <property type="match status" value="1"/>
</dbReference>
<comment type="caution">
    <text evidence="7">The sequence shown here is derived from an EMBL/GenBank/DDBJ whole genome shotgun (WGS) entry which is preliminary data.</text>
</comment>
<gene>
    <name evidence="7" type="ORF">H2509_03190</name>
</gene>
<keyword evidence="8" id="KW-1185">Reference proteome</keyword>
<dbReference type="Gene3D" id="3.20.20.370">
    <property type="entry name" value="Glycoside hydrolase/deacetylase"/>
    <property type="match status" value="1"/>
</dbReference>
<dbReference type="InterPro" id="IPR051398">
    <property type="entry name" value="Polysacch_Deacetylase"/>
</dbReference>
<comment type="function">
    <text evidence="1">Is involved in generating a small heat-stable compound (Nod), an acylated oligomer of N-acetylglucosamine, that stimulates mitosis in various plant protoplasts.</text>
</comment>
<dbReference type="PROSITE" id="PS51677">
    <property type="entry name" value="NODB"/>
    <property type="match status" value="1"/>
</dbReference>
<sequence>MDLRRAILAGSCHILTHTGAGRLLAPFTQGAGLIFTLHKVEPARQAGAFAPNGHLTVTPEFLEATIAQVRAAGIEFVSLDEAVRRLKHGGSERRFAAITLDDGYRNNLEFAYPIFRKHGVPFTIFVASGFVDRNSEIWWEALERIVAGSDHIEIPIGARMERLPARSVAEKISAYSRAASWLSCDTGEAAQRLEIRRLATQHGLDLKELADELILSWDELRRLCEDPLATVGGHTHDHFALARLSRGEMRDNVRLGLERLEAELGVRPRHFAYPYGYEAAVDRRSVETLKEFGFDCALTTRPGMLKDAAHHEMLALPRISLNGYFQHAAIVSQFLTGAPFPFYNMVRGIKERLVFLPGSARVPNPDRVL</sequence>
<dbReference type="PANTHER" id="PTHR34216">
    <property type="match status" value="1"/>
</dbReference>
<evidence type="ECO:0000256" key="1">
    <source>
        <dbReference type="ARBA" id="ARBA00003236"/>
    </source>
</evidence>
<dbReference type="AlphaFoldDB" id="A0A839AAB3"/>
<dbReference type="CDD" id="cd10968">
    <property type="entry name" value="CE4_Mlr8448_like_5s"/>
    <property type="match status" value="1"/>
</dbReference>
<comment type="similarity">
    <text evidence="2">Belongs to the polysaccharide deacetylase family.</text>
</comment>
<protein>
    <recommendedName>
        <fullName evidence="3">Chitooligosaccharide deacetylase</fullName>
    </recommendedName>
    <alternativeName>
        <fullName evidence="5">Nodulation protein B</fullName>
    </alternativeName>
</protein>
<organism evidence="7 8">
    <name type="scientific">Stappia albiluteola</name>
    <dbReference type="NCBI Taxonomy" id="2758565"/>
    <lineage>
        <taxon>Bacteria</taxon>
        <taxon>Pseudomonadati</taxon>
        <taxon>Pseudomonadota</taxon>
        <taxon>Alphaproteobacteria</taxon>
        <taxon>Hyphomicrobiales</taxon>
        <taxon>Stappiaceae</taxon>
        <taxon>Stappia</taxon>
    </lineage>
</organism>
<feature type="domain" description="NodB homology" evidence="6">
    <location>
        <begin position="94"/>
        <end position="369"/>
    </location>
</feature>
<evidence type="ECO:0000256" key="5">
    <source>
        <dbReference type="ARBA" id="ARBA00032976"/>
    </source>
</evidence>
<evidence type="ECO:0000313" key="7">
    <source>
        <dbReference type="EMBL" id="MBA5776126.1"/>
    </source>
</evidence>
<dbReference type="InterPro" id="IPR002509">
    <property type="entry name" value="NODB_dom"/>
</dbReference>